<sequence>MKTSTGPGIGKLMTYQCPAKLSVSPGQRSVVSPARQVAWQCTHGAAASTAPGVAERAVKTTQPTRVLRSGYRTSSWYATRSTNVSRARDLTWGSSRCWRQ</sequence>
<evidence type="ECO:0000313" key="1">
    <source>
        <dbReference type="EMBL" id="GFS14430.1"/>
    </source>
</evidence>
<evidence type="ECO:0000313" key="2">
    <source>
        <dbReference type="Proteomes" id="UP000762676"/>
    </source>
</evidence>
<evidence type="ECO:0008006" key="3">
    <source>
        <dbReference type="Google" id="ProtNLM"/>
    </source>
</evidence>
<accession>A0AAV4IWD6</accession>
<protein>
    <recommendedName>
        <fullName evidence="3">Ig-like domain-containing protein</fullName>
    </recommendedName>
</protein>
<comment type="caution">
    <text evidence="1">The sequence shown here is derived from an EMBL/GenBank/DDBJ whole genome shotgun (WGS) entry which is preliminary data.</text>
</comment>
<name>A0AAV4IWD6_9GAST</name>
<dbReference type="Proteomes" id="UP000762676">
    <property type="component" value="Unassembled WGS sequence"/>
</dbReference>
<reference evidence="1 2" key="1">
    <citation type="journal article" date="2021" name="Elife">
        <title>Chloroplast acquisition without the gene transfer in kleptoplastic sea slugs, Plakobranchus ocellatus.</title>
        <authorList>
            <person name="Maeda T."/>
            <person name="Takahashi S."/>
            <person name="Yoshida T."/>
            <person name="Shimamura S."/>
            <person name="Takaki Y."/>
            <person name="Nagai Y."/>
            <person name="Toyoda A."/>
            <person name="Suzuki Y."/>
            <person name="Arimoto A."/>
            <person name="Ishii H."/>
            <person name="Satoh N."/>
            <person name="Nishiyama T."/>
            <person name="Hasebe M."/>
            <person name="Maruyama T."/>
            <person name="Minagawa J."/>
            <person name="Obokata J."/>
            <person name="Shigenobu S."/>
        </authorList>
    </citation>
    <scope>NUCLEOTIDE SEQUENCE [LARGE SCALE GENOMIC DNA]</scope>
</reference>
<gene>
    <name evidence="1" type="ORF">ElyMa_003162700</name>
</gene>
<dbReference type="EMBL" id="BMAT01006527">
    <property type="protein sequence ID" value="GFS14430.1"/>
    <property type="molecule type" value="Genomic_DNA"/>
</dbReference>
<keyword evidence="2" id="KW-1185">Reference proteome</keyword>
<proteinExistence type="predicted"/>
<organism evidence="1 2">
    <name type="scientific">Elysia marginata</name>
    <dbReference type="NCBI Taxonomy" id="1093978"/>
    <lineage>
        <taxon>Eukaryota</taxon>
        <taxon>Metazoa</taxon>
        <taxon>Spiralia</taxon>
        <taxon>Lophotrochozoa</taxon>
        <taxon>Mollusca</taxon>
        <taxon>Gastropoda</taxon>
        <taxon>Heterobranchia</taxon>
        <taxon>Euthyneura</taxon>
        <taxon>Panpulmonata</taxon>
        <taxon>Sacoglossa</taxon>
        <taxon>Placobranchoidea</taxon>
        <taxon>Plakobranchidae</taxon>
        <taxon>Elysia</taxon>
    </lineage>
</organism>
<dbReference type="AlphaFoldDB" id="A0AAV4IWD6"/>